<reference evidence="7 8" key="1">
    <citation type="journal article" date="2018" name="BMC Genomics">
        <title>Genes significantly associated with lineage II food isolates of Listeria monocytogenes.</title>
        <authorList>
            <person name="Pirone-Davies C."/>
            <person name="Chen Y."/>
            <person name="Pightling A."/>
            <person name="Ryan G."/>
            <person name="Wang Y."/>
            <person name="Yao K."/>
            <person name="Hoffmann M."/>
            <person name="Allard M.W."/>
        </authorList>
    </citation>
    <scope>NUCLEOTIDE SEQUENCE [LARGE SCALE GENOMIC DNA]</scope>
    <source>
        <strain evidence="7 8">PNUSAL000190</strain>
    </source>
</reference>
<evidence type="ECO:0000313" key="6">
    <source>
        <dbReference type="EMBL" id="EDN9628909.1"/>
    </source>
</evidence>
<dbReference type="KEGG" id="lmoe:BN418_2570"/>
<evidence type="ECO:0000259" key="5">
    <source>
        <dbReference type="PROSITE" id="PS50042"/>
    </source>
</evidence>
<dbReference type="InterPro" id="IPR014710">
    <property type="entry name" value="RmlC-like_jellyroll"/>
</dbReference>
<evidence type="ECO:0000313" key="7">
    <source>
        <dbReference type="EMBL" id="RJZ22856.1"/>
    </source>
</evidence>
<dbReference type="GO" id="GO:0006355">
    <property type="term" value="P:regulation of DNA-templated transcription"/>
    <property type="evidence" value="ECO:0007669"/>
    <property type="project" value="InterPro"/>
</dbReference>
<protein>
    <submittedName>
        <fullName evidence="6">Helix-turn-helix domain-containing protein</fullName>
    </submittedName>
</protein>
<dbReference type="Gene3D" id="1.10.10.10">
    <property type="entry name" value="Winged helix-like DNA-binding domain superfamily/Winged helix DNA-binding domain"/>
    <property type="match status" value="1"/>
</dbReference>
<dbReference type="EMBL" id="QXKO01000002">
    <property type="protein sequence ID" value="RJZ22856.1"/>
    <property type="molecule type" value="Genomic_DNA"/>
</dbReference>
<evidence type="ECO:0000256" key="1">
    <source>
        <dbReference type="ARBA" id="ARBA00023015"/>
    </source>
</evidence>
<dbReference type="InterPro" id="IPR036390">
    <property type="entry name" value="WH_DNA-bd_sf"/>
</dbReference>
<dbReference type="EMBL" id="AANDQG010000002">
    <property type="protein sequence ID" value="EDN9628909.1"/>
    <property type="molecule type" value="Genomic_DNA"/>
</dbReference>
<proteinExistence type="predicted"/>
<dbReference type="Pfam" id="PF13545">
    <property type="entry name" value="HTH_Crp_2"/>
    <property type="match status" value="1"/>
</dbReference>
<feature type="domain" description="Cyclic nucleotide-binding" evidence="5">
    <location>
        <begin position="38"/>
        <end position="115"/>
    </location>
</feature>
<keyword evidence="2" id="KW-0238">DNA-binding</keyword>
<dbReference type="Gene3D" id="2.60.120.10">
    <property type="entry name" value="Jelly Rolls"/>
    <property type="match status" value="1"/>
</dbReference>
<sequence length="243" mass="28836">MYLKETLDQFASIDNILKLLKKNPSFNKHCIQERLPQKTIITSNKQRKHIYIIEEGFMKLIFDDNKPRDFSYILSKGAFPFLPVYIEDIPEHTMMVALTDIVWWKIDIGFFKSMMEIEDPRNYLMLHQLAETRRRFYTIAYQEKLTSRESIYYSLSTLIEFGLRISEKVVELPEFLTYQILADHANTSKSYTSKVLGHLREDGILESQKKPWRINDVQKLQKLIEMNVPLVKIQKKLRADLHS</sequence>
<evidence type="ECO:0000256" key="3">
    <source>
        <dbReference type="ARBA" id="ARBA00023159"/>
    </source>
</evidence>
<reference evidence="6 9" key="2">
    <citation type="submission" date="2019-11" db="EMBL/GenBank/DDBJ databases">
        <authorList>
            <person name="Ashton P.M."/>
            <person name="Dallman T."/>
            <person name="Nair S."/>
            <person name="De Pinna E."/>
            <person name="Peters T."/>
            <person name="Grant K."/>
        </authorList>
    </citation>
    <scope>NUCLEOTIDE SEQUENCE [LARGE SCALE GENOMIC DNA]</scope>
    <source>
        <strain evidence="6 9">833351</strain>
    </source>
</reference>
<evidence type="ECO:0000256" key="4">
    <source>
        <dbReference type="ARBA" id="ARBA00023163"/>
    </source>
</evidence>
<dbReference type="PROSITE" id="PS50042">
    <property type="entry name" value="CNMP_BINDING_3"/>
    <property type="match status" value="1"/>
</dbReference>
<name>A0AAN2XU23_LISMN</name>
<dbReference type="Proteomes" id="UP000458487">
    <property type="component" value="Unassembled WGS sequence"/>
</dbReference>
<evidence type="ECO:0000313" key="9">
    <source>
        <dbReference type="Proteomes" id="UP000458487"/>
    </source>
</evidence>
<dbReference type="InterPro" id="IPR018490">
    <property type="entry name" value="cNMP-bd_dom_sf"/>
</dbReference>
<dbReference type="InterPro" id="IPR036388">
    <property type="entry name" value="WH-like_DNA-bd_sf"/>
</dbReference>
<evidence type="ECO:0000313" key="8">
    <source>
        <dbReference type="Proteomes" id="UP000285054"/>
    </source>
</evidence>
<dbReference type="InterPro" id="IPR012318">
    <property type="entry name" value="HTH_CRP"/>
</dbReference>
<accession>A0AAN2XU23</accession>
<organism evidence="6 9">
    <name type="scientific">Listeria monocytogenes</name>
    <dbReference type="NCBI Taxonomy" id="1639"/>
    <lineage>
        <taxon>Bacteria</taxon>
        <taxon>Bacillati</taxon>
        <taxon>Bacillota</taxon>
        <taxon>Bacilli</taxon>
        <taxon>Bacillales</taxon>
        <taxon>Listeriaceae</taxon>
        <taxon>Listeria</taxon>
    </lineage>
</organism>
<keyword evidence="3" id="KW-0010">Activator</keyword>
<dbReference type="AlphaFoldDB" id="A0AAN2XU23"/>
<dbReference type="SUPFAM" id="SSF46785">
    <property type="entry name" value="Winged helix' DNA-binding domain"/>
    <property type="match status" value="1"/>
</dbReference>
<dbReference type="Proteomes" id="UP000285054">
    <property type="component" value="Unassembled WGS sequence"/>
</dbReference>
<evidence type="ECO:0000256" key="2">
    <source>
        <dbReference type="ARBA" id="ARBA00023125"/>
    </source>
</evidence>
<gene>
    <name evidence="7" type="ORF">DYZ50_00785</name>
    <name evidence="6" type="ORF">GI230_04805</name>
</gene>
<dbReference type="InterPro" id="IPR000595">
    <property type="entry name" value="cNMP-bd_dom"/>
</dbReference>
<dbReference type="GO" id="GO:0003677">
    <property type="term" value="F:DNA binding"/>
    <property type="evidence" value="ECO:0007669"/>
    <property type="project" value="UniProtKB-KW"/>
</dbReference>
<keyword evidence="1" id="KW-0805">Transcription regulation</keyword>
<keyword evidence="4" id="KW-0804">Transcription</keyword>
<dbReference type="RefSeq" id="WP_009932257.1">
    <property type="nucleotide sequence ID" value="NZ_CP021325.1"/>
</dbReference>
<dbReference type="SUPFAM" id="SSF51206">
    <property type="entry name" value="cAMP-binding domain-like"/>
    <property type="match status" value="1"/>
</dbReference>
<comment type="caution">
    <text evidence="6">The sequence shown here is derived from an EMBL/GenBank/DDBJ whole genome shotgun (WGS) entry which is preliminary data.</text>
</comment>